<dbReference type="AlphaFoldDB" id="A0A939EUM0"/>
<proteinExistence type="predicted"/>
<dbReference type="EMBL" id="JAFLQZ010000003">
    <property type="protein sequence ID" value="MBO0357541.1"/>
    <property type="molecule type" value="Genomic_DNA"/>
</dbReference>
<organism evidence="2 3">
    <name type="scientific">Hymenobacter telluris</name>
    <dbReference type="NCBI Taxonomy" id="2816474"/>
    <lineage>
        <taxon>Bacteria</taxon>
        <taxon>Pseudomonadati</taxon>
        <taxon>Bacteroidota</taxon>
        <taxon>Cytophagia</taxon>
        <taxon>Cytophagales</taxon>
        <taxon>Hymenobacteraceae</taxon>
        <taxon>Hymenobacter</taxon>
    </lineage>
</organism>
<name>A0A939EUM0_9BACT</name>
<sequence length="92" mass="10108">MKKLLRFPLILALLVAGTLLTSCVGAGVAVGTGPAGYYGDPYYGPRYRSYYGPRYYRPSRVIVRPAPVIVHPGPRYYHGPRGGGYYRGGGRR</sequence>
<keyword evidence="1" id="KW-0732">Signal</keyword>
<comment type="caution">
    <text evidence="2">The sequence shown here is derived from an EMBL/GenBank/DDBJ whole genome shotgun (WGS) entry which is preliminary data.</text>
</comment>
<dbReference type="Proteomes" id="UP000664144">
    <property type="component" value="Unassembled WGS sequence"/>
</dbReference>
<feature type="chain" id="PRO_5037943026" description="Neuropeptide-like protein 29" evidence="1">
    <location>
        <begin position="27"/>
        <end position="92"/>
    </location>
</feature>
<feature type="signal peptide" evidence="1">
    <location>
        <begin position="1"/>
        <end position="26"/>
    </location>
</feature>
<evidence type="ECO:0000256" key="1">
    <source>
        <dbReference type="SAM" id="SignalP"/>
    </source>
</evidence>
<evidence type="ECO:0000313" key="2">
    <source>
        <dbReference type="EMBL" id="MBO0357541.1"/>
    </source>
</evidence>
<dbReference type="PROSITE" id="PS51257">
    <property type="entry name" value="PROKAR_LIPOPROTEIN"/>
    <property type="match status" value="1"/>
</dbReference>
<gene>
    <name evidence="2" type="ORF">J0X19_06255</name>
</gene>
<evidence type="ECO:0008006" key="4">
    <source>
        <dbReference type="Google" id="ProtNLM"/>
    </source>
</evidence>
<keyword evidence="3" id="KW-1185">Reference proteome</keyword>
<reference evidence="2" key="1">
    <citation type="submission" date="2021-03" db="EMBL/GenBank/DDBJ databases">
        <authorList>
            <person name="Kim M.K."/>
        </authorList>
    </citation>
    <scope>NUCLEOTIDE SEQUENCE</scope>
    <source>
        <strain evidence="2">BT186</strain>
    </source>
</reference>
<evidence type="ECO:0000313" key="3">
    <source>
        <dbReference type="Proteomes" id="UP000664144"/>
    </source>
</evidence>
<dbReference type="RefSeq" id="WP_206982707.1">
    <property type="nucleotide sequence ID" value="NZ_JAFLQZ010000003.1"/>
</dbReference>
<protein>
    <recommendedName>
        <fullName evidence="4">Neuropeptide-like protein 29</fullName>
    </recommendedName>
</protein>
<accession>A0A939EUM0</accession>